<dbReference type="GO" id="GO:0045892">
    <property type="term" value="P:negative regulation of DNA-templated transcription"/>
    <property type="evidence" value="ECO:0007669"/>
    <property type="project" value="TreeGrafter"/>
</dbReference>
<evidence type="ECO:0000256" key="7">
    <source>
        <dbReference type="ARBA" id="ARBA00022723"/>
    </source>
</evidence>
<keyword evidence="10" id="KW-0238">DNA-binding</keyword>
<dbReference type="InterPro" id="IPR043135">
    <property type="entry name" value="Fur_C"/>
</dbReference>
<feature type="binding site" evidence="13">
    <location>
        <position position="95"/>
    </location>
    <ligand>
        <name>Fe cation</name>
        <dbReference type="ChEBI" id="CHEBI:24875"/>
    </ligand>
</feature>
<comment type="caution">
    <text evidence="14">The sequence shown here is derived from an EMBL/GenBank/DDBJ whole genome shotgun (WGS) entry which is preliminary data.</text>
</comment>
<dbReference type="InterPro" id="IPR036388">
    <property type="entry name" value="WH-like_DNA-bd_sf"/>
</dbReference>
<proteinExistence type="inferred from homology"/>
<gene>
    <name evidence="14" type="ORF">P0M35_02840</name>
</gene>
<dbReference type="GO" id="GO:0005829">
    <property type="term" value="C:cytosol"/>
    <property type="evidence" value="ECO:0007669"/>
    <property type="project" value="TreeGrafter"/>
</dbReference>
<evidence type="ECO:0000256" key="4">
    <source>
        <dbReference type="ARBA" id="ARBA00020910"/>
    </source>
</evidence>
<comment type="subunit">
    <text evidence="3">Homodimer.</text>
</comment>
<dbReference type="InterPro" id="IPR036390">
    <property type="entry name" value="WH_DNA-bd_sf"/>
</dbReference>
<dbReference type="RefSeq" id="WP_321534835.1">
    <property type="nucleotide sequence ID" value="NZ_JARGDL010000002.1"/>
</dbReference>
<dbReference type="Gene3D" id="3.30.1490.190">
    <property type="match status" value="1"/>
</dbReference>
<evidence type="ECO:0000256" key="9">
    <source>
        <dbReference type="ARBA" id="ARBA00023015"/>
    </source>
</evidence>
<dbReference type="GO" id="GO:0000976">
    <property type="term" value="F:transcription cis-regulatory region binding"/>
    <property type="evidence" value="ECO:0007669"/>
    <property type="project" value="TreeGrafter"/>
</dbReference>
<evidence type="ECO:0000256" key="11">
    <source>
        <dbReference type="ARBA" id="ARBA00023163"/>
    </source>
</evidence>
<evidence type="ECO:0000313" key="15">
    <source>
        <dbReference type="Proteomes" id="UP001221302"/>
    </source>
</evidence>
<dbReference type="SUPFAM" id="SSF46785">
    <property type="entry name" value="Winged helix' DNA-binding domain"/>
    <property type="match status" value="1"/>
</dbReference>
<comment type="similarity">
    <text evidence="2">Belongs to the Fur family.</text>
</comment>
<dbReference type="Pfam" id="PF01475">
    <property type="entry name" value="FUR"/>
    <property type="match status" value="1"/>
</dbReference>
<feature type="binding site" evidence="12">
    <location>
        <position position="102"/>
    </location>
    <ligand>
        <name>Zn(2+)</name>
        <dbReference type="ChEBI" id="CHEBI:29105"/>
    </ligand>
</feature>
<accession>A0AAE3TC32</accession>
<comment type="cofactor">
    <cofactor evidence="12">
        <name>Zn(2+)</name>
        <dbReference type="ChEBI" id="CHEBI:29105"/>
    </cofactor>
    <text evidence="12">Binds 1 zinc ion per subunit.</text>
</comment>
<keyword evidence="13" id="KW-0408">Iron</keyword>
<protein>
    <recommendedName>
        <fullName evidence="4">Ferric uptake regulation protein</fullName>
    </recommendedName>
</protein>
<dbReference type="GO" id="GO:1900376">
    <property type="term" value="P:regulation of secondary metabolite biosynthetic process"/>
    <property type="evidence" value="ECO:0007669"/>
    <property type="project" value="TreeGrafter"/>
</dbReference>
<dbReference type="EMBL" id="JARGDL010000002">
    <property type="protein sequence ID" value="MDF1611071.1"/>
    <property type="molecule type" value="Genomic_DNA"/>
</dbReference>
<organism evidence="14 15">
    <name type="scientific">Stygiobacter electus</name>
    <dbReference type="NCBI Taxonomy" id="3032292"/>
    <lineage>
        <taxon>Bacteria</taxon>
        <taxon>Pseudomonadati</taxon>
        <taxon>Ignavibacteriota</taxon>
        <taxon>Ignavibacteria</taxon>
        <taxon>Ignavibacteriales</taxon>
        <taxon>Melioribacteraceae</taxon>
        <taxon>Stygiobacter</taxon>
    </lineage>
</organism>
<evidence type="ECO:0000256" key="1">
    <source>
        <dbReference type="ARBA" id="ARBA00004496"/>
    </source>
</evidence>
<feature type="binding site" evidence="12">
    <location>
        <position position="99"/>
    </location>
    <ligand>
        <name>Zn(2+)</name>
        <dbReference type="ChEBI" id="CHEBI:29105"/>
    </ligand>
</feature>
<comment type="subcellular location">
    <subcellularLocation>
        <location evidence="1">Cytoplasm</location>
    </subcellularLocation>
</comment>
<evidence type="ECO:0000256" key="8">
    <source>
        <dbReference type="ARBA" id="ARBA00022833"/>
    </source>
</evidence>
<keyword evidence="8 12" id="KW-0862">Zinc</keyword>
<reference evidence="14" key="1">
    <citation type="submission" date="2023-03" db="EMBL/GenBank/DDBJ databases">
        <title>Stygiobacter electus gen. nov., sp. nov., facultatively anaerobic thermotolerant bacterium of the class Ignavibacteria from a well of Yessentuki mineral water deposit.</title>
        <authorList>
            <person name="Podosokorskaya O.A."/>
            <person name="Elcheninov A.G."/>
            <person name="Petrova N.F."/>
            <person name="Zavarzina D.G."/>
            <person name="Kublanov I.V."/>
            <person name="Merkel A.Y."/>
        </authorList>
    </citation>
    <scope>NUCLEOTIDE SEQUENCE</scope>
    <source>
        <strain evidence="14">09-Me</strain>
    </source>
</reference>
<dbReference type="CDD" id="cd07153">
    <property type="entry name" value="Fur_like"/>
    <property type="match status" value="1"/>
</dbReference>
<keyword evidence="5" id="KW-0963">Cytoplasm</keyword>
<keyword evidence="15" id="KW-1185">Reference proteome</keyword>
<evidence type="ECO:0000256" key="10">
    <source>
        <dbReference type="ARBA" id="ARBA00023125"/>
    </source>
</evidence>
<evidence type="ECO:0000256" key="5">
    <source>
        <dbReference type="ARBA" id="ARBA00022490"/>
    </source>
</evidence>
<comment type="cofactor">
    <cofactor evidence="13">
        <name>Mn(2+)</name>
        <dbReference type="ChEBI" id="CHEBI:29035"/>
    </cofactor>
    <cofactor evidence="13">
        <name>Fe(2+)</name>
        <dbReference type="ChEBI" id="CHEBI:29033"/>
    </cofactor>
    <text evidence="13">Binds 1 Mn(2+) or Fe(2+) ion per subunit.</text>
</comment>
<dbReference type="Proteomes" id="UP001221302">
    <property type="component" value="Unassembled WGS sequence"/>
</dbReference>
<keyword evidence="11" id="KW-0804">Transcription</keyword>
<keyword evidence="7 12" id="KW-0479">Metal-binding</keyword>
<evidence type="ECO:0000313" key="14">
    <source>
        <dbReference type="EMBL" id="MDF1611071.1"/>
    </source>
</evidence>
<feature type="binding site" evidence="12">
    <location>
        <position position="144"/>
    </location>
    <ligand>
        <name>Zn(2+)</name>
        <dbReference type="ChEBI" id="CHEBI:29105"/>
    </ligand>
</feature>
<dbReference type="PANTHER" id="PTHR33202">
    <property type="entry name" value="ZINC UPTAKE REGULATION PROTEIN"/>
    <property type="match status" value="1"/>
</dbReference>
<keyword evidence="6" id="KW-0678">Repressor</keyword>
<keyword evidence="9" id="KW-0805">Transcription regulation</keyword>
<evidence type="ECO:0000256" key="13">
    <source>
        <dbReference type="PIRSR" id="PIRSR602481-2"/>
    </source>
</evidence>
<evidence type="ECO:0000256" key="6">
    <source>
        <dbReference type="ARBA" id="ARBA00022491"/>
    </source>
</evidence>
<dbReference type="Gene3D" id="1.10.10.10">
    <property type="entry name" value="Winged helix-like DNA-binding domain superfamily/Winged helix DNA-binding domain"/>
    <property type="match status" value="1"/>
</dbReference>
<dbReference type="AlphaFoldDB" id="A0AAE3TC32"/>
<evidence type="ECO:0000256" key="3">
    <source>
        <dbReference type="ARBA" id="ARBA00011738"/>
    </source>
</evidence>
<evidence type="ECO:0000256" key="2">
    <source>
        <dbReference type="ARBA" id="ARBA00007957"/>
    </source>
</evidence>
<sequence length="150" mass="17369">MDRKEAHEKFKKFLKDGENRITPERFEVLDYAIDFEGHFGADELFIRMKNKKSNVSRATVYNTLELLAQCGLLSKRNFGENKFRYESNVGKVNHDHLICTNCGAIIEFEETKIQKIVEEFSQKLGFTPTGYSFNVFGKCNNPNCKRNKNG</sequence>
<evidence type="ECO:0000256" key="12">
    <source>
        <dbReference type="PIRSR" id="PIRSR602481-1"/>
    </source>
</evidence>
<dbReference type="InterPro" id="IPR002481">
    <property type="entry name" value="FUR"/>
</dbReference>
<name>A0AAE3TC32_9BACT</name>
<dbReference type="GO" id="GO:0008270">
    <property type="term" value="F:zinc ion binding"/>
    <property type="evidence" value="ECO:0007669"/>
    <property type="project" value="TreeGrafter"/>
</dbReference>
<feature type="binding site" evidence="12">
    <location>
        <position position="139"/>
    </location>
    <ligand>
        <name>Zn(2+)</name>
        <dbReference type="ChEBI" id="CHEBI:29105"/>
    </ligand>
</feature>
<dbReference type="PANTHER" id="PTHR33202:SF2">
    <property type="entry name" value="FERRIC UPTAKE REGULATION PROTEIN"/>
    <property type="match status" value="1"/>
</dbReference>
<dbReference type="GO" id="GO:0003700">
    <property type="term" value="F:DNA-binding transcription factor activity"/>
    <property type="evidence" value="ECO:0007669"/>
    <property type="project" value="InterPro"/>
</dbReference>